<accession>A8LRM6</accession>
<dbReference type="AlphaFoldDB" id="A8LRM6"/>
<dbReference type="SUPFAM" id="SSF109854">
    <property type="entry name" value="DinB/YfiT-like putative metalloenzymes"/>
    <property type="match status" value="1"/>
</dbReference>
<evidence type="ECO:0008006" key="6">
    <source>
        <dbReference type="Google" id="ProtNLM"/>
    </source>
</evidence>
<name>A8LRM6_DINSH</name>
<dbReference type="Gene3D" id="1.20.120.450">
    <property type="entry name" value="dinb family like domain"/>
    <property type="match status" value="1"/>
</dbReference>
<evidence type="ECO:0000256" key="2">
    <source>
        <dbReference type="ARBA" id="ARBA00022723"/>
    </source>
</evidence>
<evidence type="ECO:0000313" key="4">
    <source>
        <dbReference type="EMBL" id="ABV94057.1"/>
    </source>
</evidence>
<dbReference type="Pfam" id="PF05163">
    <property type="entry name" value="DinB"/>
    <property type="match status" value="1"/>
</dbReference>
<keyword evidence="5" id="KW-1185">Reference proteome</keyword>
<dbReference type="PANTHER" id="PTHR37302:SF1">
    <property type="entry name" value="PROTEIN DINB"/>
    <property type="match status" value="1"/>
</dbReference>
<proteinExistence type="inferred from homology"/>
<dbReference type="InterPro" id="IPR007837">
    <property type="entry name" value="DinB"/>
</dbReference>
<dbReference type="eggNOG" id="COG2318">
    <property type="taxonomic scope" value="Bacteria"/>
</dbReference>
<evidence type="ECO:0000256" key="1">
    <source>
        <dbReference type="ARBA" id="ARBA00008635"/>
    </source>
</evidence>
<dbReference type="KEGG" id="dsh:Dshi_2321"/>
<comment type="similarity">
    <text evidence="1">Belongs to the DinB family.</text>
</comment>
<evidence type="ECO:0000313" key="5">
    <source>
        <dbReference type="Proteomes" id="UP000006833"/>
    </source>
</evidence>
<keyword evidence="2 3" id="KW-0479">Metal-binding</keyword>
<dbReference type="Proteomes" id="UP000006833">
    <property type="component" value="Chromosome"/>
</dbReference>
<dbReference type="GO" id="GO:0046872">
    <property type="term" value="F:metal ion binding"/>
    <property type="evidence" value="ECO:0007669"/>
    <property type="project" value="UniProtKB-KW"/>
</dbReference>
<evidence type="ECO:0000256" key="3">
    <source>
        <dbReference type="PIRSR" id="PIRSR607837-1"/>
    </source>
</evidence>
<dbReference type="EMBL" id="CP000830">
    <property type="protein sequence ID" value="ABV94057.1"/>
    <property type="molecule type" value="Genomic_DNA"/>
</dbReference>
<dbReference type="InterPro" id="IPR034660">
    <property type="entry name" value="DinB/YfiT-like"/>
</dbReference>
<dbReference type="HOGENOM" id="CLU_101283_1_1_5"/>
<dbReference type="STRING" id="398580.Dshi_2321"/>
<feature type="binding site" evidence="3">
    <location>
        <position position="41"/>
    </location>
    <ligand>
        <name>a divalent metal cation</name>
        <dbReference type="ChEBI" id="CHEBI:60240"/>
    </ligand>
</feature>
<dbReference type="PANTHER" id="PTHR37302">
    <property type="entry name" value="SLR1116 PROTEIN"/>
    <property type="match status" value="1"/>
</dbReference>
<sequence length="159" mass="17712">MAAYNAWQNGSLMSAADTLTEAARQEDRAAFFGSIQRTFSHLLWADTLWMSRFDRWDKPAGGIAESVQFVEDWDQLCALRADADAMIRNWAKKLDEGAVEGRLAWHSGALGRDVEKPLAVCITHFFNHQTHHRGQIHAMLTAAGARPGDTDLFAMPEAP</sequence>
<protein>
    <recommendedName>
        <fullName evidence="6">DinB family protein</fullName>
    </recommendedName>
</protein>
<reference evidence="5" key="1">
    <citation type="journal article" date="2010" name="ISME J.">
        <title>The complete genome sequence of the algal symbiont Dinoroseobacter shibae: a hitchhiker's guide to life in the sea.</title>
        <authorList>
            <person name="Wagner-Dobler I."/>
            <person name="Ballhausen B."/>
            <person name="Berger M."/>
            <person name="Brinkhoff T."/>
            <person name="Buchholz I."/>
            <person name="Bunk B."/>
            <person name="Cypionka H."/>
            <person name="Daniel R."/>
            <person name="Drepper T."/>
            <person name="Gerdts G."/>
            <person name="Hahnke S."/>
            <person name="Han C."/>
            <person name="Jahn D."/>
            <person name="Kalhoefer D."/>
            <person name="Kiss H."/>
            <person name="Klenk H.P."/>
            <person name="Kyrpides N."/>
            <person name="Liebl W."/>
            <person name="Liesegang H."/>
            <person name="Meincke L."/>
            <person name="Pati A."/>
            <person name="Petersen J."/>
            <person name="Piekarski T."/>
            <person name="Pommerenke C."/>
            <person name="Pradella S."/>
            <person name="Pukall R."/>
            <person name="Rabus R."/>
            <person name="Stackebrandt E."/>
            <person name="Thole S."/>
            <person name="Thompson L."/>
            <person name="Tielen P."/>
            <person name="Tomasch J."/>
            <person name="von Jan M."/>
            <person name="Wanphrut N."/>
            <person name="Wichels A."/>
            <person name="Zech H."/>
            <person name="Simon M."/>
        </authorList>
    </citation>
    <scope>NUCLEOTIDE SEQUENCE [LARGE SCALE GENOMIC DNA]</scope>
    <source>
        <strain evidence="5">DSM 16493 / NCIMB 14021 / DFL 12</strain>
    </source>
</reference>
<gene>
    <name evidence="4" type="ordered locus">Dshi_2321</name>
</gene>
<dbReference type="OrthoDB" id="9807509at2"/>
<feature type="binding site" evidence="3">
    <location>
        <position position="132"/>
    </location>
    <ligand>
        <name>a divalent metal cation</name>
        <dbReference type="ChEBI" id="CHEBI:60240"/>
    </ligand>
</feature>
<feature type="binding site" evidence="3">
    <location>
        <position position="128"/>
    </location>
    <ligand>
        <name>a divalent metal cation</name>
        <dbReference type="ChEBI" id="CHEBI:60240"/>
    </ligand>
</feature>
<organism evidence="4 5">
    <name type="scientific">Dinoroseobacter shibae (strain DSM 16493 / NCIMB 14021 / DFL 12)</name>
    <dbReference type="NCBI Taxonomy" id="398580"/>
    <lineage>
        <taxon>Bacteria</taxon>
        <taxon>Pseudomonadati</taxon>
        <taxon>Pseudomonadota</taxon>
        <taxon>Alphaproteobacteria</taxon>
        <taxon>Rhodobacterales</taxon>
        <taxon>Roseobacteraceae</taxon>
        <taxon>Dinoroseobacter</taxon>
    </lineage>
</organism>